<evidence type="ECO:0000313" key="1">
    <source>
        <dbReference type="EMBL" id="KAG8584529.1"/>
    </source>
</evidence>
<evidence type="ECO:0000313" key="2">
    <source>
        <dbReference type="Proteomes" id="UP000824782"/>
    </source>
</evidence>
<accession>A0AAV7CHI7</accession>
<keyword evidence="2" id="KW-1185">Reference proteome</keyword>
<comment type="caution">
    <text evidence="1">The sequence shown here is derived from an EMBL/GenBank/DDBJ whole genome shotgun (WGS) entry which is preliminary data.</text>
</comment>
<organism evidence="1 2">
    <name type="scientific">Engystomops pustulosus</name>
    <name type="common">Tungara frog</name>
    <name type="synonym">Physalaemus pustulosus</name>
    <dbReference type="NCBI Taxonomy" id="76066"/>
    <lineage>
        <taxon>Eukaryota</taxon>
        <taxon>Metazoa</taxon>
        <taxon>Chordata</taxon>
        <taxon>Craniata</taxon>
        <taxon>Vertebrata</taxon>
        <taxon>Euteleostomi</taxon>
        <taxon>Amphibia</taxon>
        <taxon>Batrachia</taxon>
        <taxon>Anura</taxon>
        <taxon>Neobatrachia</taxon>
        <taxon>Hyloidea</taxon>
        <taxon>Leptodactylidae</taxon>
        <taxon>Leiuperinae</taxon>
        <taxon>Engystomops</taxon>
    </lineage>
</organism>
<dbReference type="AlphaFoldDB" id="A0AAV7CHI7"/>
<dbReference type="Proteomes" id="UP000824782">
    <property type="component" value="Unassembled WGS sequence"/>
</dbReference>
<proteinExistence type="predicted"/>
<reference evidence="1" key="1">
    <citation type="thesis" date="2020" institute="ProQuest LLC" country="789 East Eisenhower Parkway, Ann Arbor, MI, USA">
        <title>Comparative Genomics and Chromosome Evolution.</title>
        <authorList>
            <person name="Mudd A.B."/>
        </authorList>
    </citation>
    <scope>NUCLEOTIDE SEQUENCE</scope>
    <source>
        <strain evidence="1">237g6f4</strain>
        <tissue evidence="1">Blood</tissue>
    </source>
</reference>
<dbReference type="EMBL" id="WNYA01000002">
    <property type="protein sequence ID" value="KAG8584529.1"/>
    <property type="molecule type" value="Genomic_DNA"/>
</dbReference>
<protein>
    <submittedName>
        <fullName evidence="1">Uncharacterized protein</fullName>
    </submittedName>
</protein>
<sequence length="67" mass="7593">MCVLLYLIQTYRILLTIYKLLARLQHLNKIQVHLSWFLIKKEQKSVIGSVIQSVLGSVIQSGGLVLA</sequence>
<gene>
    <name evidence="1" type="ORF">GDO81_004645</name>
</gene>
<name>A0AAV7CHI7_ENGPU</name>